<dbReference type="FunFam" id="1.10.10.10:FF:000001">
    <property type="entry name" value="LysR family transcriptional regulator"/>
    <property type="match status" value="1"/>
</dbReference>
<dbReference type="AlphaFoldDB" id="A0A4P2QEY7"/>
<protein>
    <submittedName>
        <fullName evidence="7">LysR family transcriptional regulator</fullName>
    </submittedName>
</protein>
<accession>A0A4P2QEY7</accession>
<feature type="compositionally biased region" description="Low complexity" evidence="5">
    <location>
        <begin position="307"/>
        <end position="322"/>
    </location>
</feature>
<sequence length="330" mass="35677">MDRLDAMLVFLAVVDTGSLSAAGRRLRAPLPTISRKVAELERHLGTQLLIRTSRRVELTEAAREYAIAARYILEQLQEAEQAVAGEYQEPRGELTVTAPTMFGELHVLPIASEFLAAHPKIDLRLFLTDVMVNVVEEHVHVAVRIGELEDSSLMARRVGSTRSITCASPSYLREFGGPQAPEDLTGRDGVTYRGFVSSPWRYVRGASHVIAEPRARVAVNSPAAAVVAAKAGLGITRALDYQIVSELRSGALTPLLEAFEVPALPIHLVFSGQGRLPLKVRAFLDWMAPRLQARLAAEGVGAPAGQPRPGASRPAEAPAASRFTRGSLTI</sequence>
<keyword evidence="3" id="KW-0238">DNA-binding</keyword>
<comment type="similarity">
    <text evidence="1">Belongs to the LysR transcriptional regulatory family.</text>
</comment>
<reference evidence="7 8" key="1">
    <citation type="submission" date="2015-09" db="EMBL/GenBank/DDBJ databases">
        <title>Sorangium comparison.</title>
        <authorList>
            <person name="Zaburannyi N."/>
            <person name="Bunk B."/>
            <person name="Overmann J."/>
            <person name="Mueller R."/>
        </authorList>
    </citation>
    <scope>NUCLEOTIDE SEQUENCE [LARGE SCALE GENOMIC DNA]</scope>
    <source>
        <strain evidence="7 8">So ce836</strain>
    </source>
</reference>
<dbReference type="Gene3D" id="3.40.190.290">
    <property type="match status" value="1"/>
</dbReference>
<dbReference type="InterPro" id="IPR005119">
    <property type="entry name" value="LysR_subst-bd"/>
</dbReference>
<dbReference type="SUPFAM" id="SSF53850">
    <property type="entry name" value="Periplasmic binding protein-like II"/>
    <property type="match status" value="1"/>
</dbReference>
<feature type="region of interest" description="Disordered" evidence="5">
    <location>
        <begin position="300"/>
        <end position="330"/>
    </location>
</feature>
<gene>
    <name evidence="7" type="primary">lysR</name>
    <name evidence="7" type="ORF">SOCE836_004800</name>
</gene>
<dbReference type="PANTHER" id="PTHR30537">
    <property type="entry name" value="HTH-TYPE TRANSCRIPTIONAL REGULATOR"/>
    <property type="match status" value="1"/>
</dbReference>
<dbReference type="InterPro" id="IPR036390">
    <property type="entry name" value="WH_DNA-bd_sf"/>
</dbReference>
<evidence type="ECO:0000256" key="1">
    <source>
        <dbReference type="ARBA" id="ARBA00009437"/>
    </source>
</evidence>
<organism evidence="7 8">
    <name type="scientific">Sorangium cellulosum</name>
    <name type="common">Polyangium cellulosum</name>
    <dbReference type="NCBI Taxonomy" id="56"/>
    <lineage>
        <taxon>Bacteria</taxon>
        <taxon>Pseudomonadati</taxon>
        <taxon>Myxococcota</taxon>
        <taxon>Polyangia</taxon>
        <taxon>Polyangiales</taxon>
        <taxon>Polyangiaceae</taxon>
        <taxon>Sorangium</taxon>
    </lineage>
</organism>
<evidence type="ECO:0000313" key="7">
    <source>
        <dbReference type="EMBL" id="AUX28410.1"/>
    </source>
</evidence>
<name>A0A4P2QEY7_SORCE</name>
<dbReference type="Proteomes" id="UP000295497">
    <property type="component" value="Chromosome"/>
</dbReference>
<evidence type="ECO:0000259" key="6">
    <source>
        <dbReference type="PROSITE" id="PS50931"/>
    </source>
</evidence>
<keyword evidence="2" id="KW-0805">Transcription regulation</keyword>
<proteinExistence type="inferred from homology"/>
<dbReference type="InterPro" id="IPR058163">
    <property type="entry name" value="LysR-type_TF_proteobact-type"/>
</dbReference>
<dbReference type="InterPro" id="IPR000847">
    <property type="entry name" value="LysR_HTH_N"/>
</dbReference>
<dbReference type="GO" id="GO:0043565">
    <property type="term" value="F:sequence-specific DNA binding"/>
    <property type="evidence" value="ECO:0007669"/>
    <property type="project" value="TreeGrafter"/>
</dbReference>
<evidence type="ECO:0000256" key="3">
    <source>
        <dbReference type="ARBA" id="ARBA00023125"/>
    </source>
</evidence>
<dbReference type="InterPro" id="IPR036388">
    <property type="entry name" value="WH-like_DNA-bd_sf"/>
</dbReference>
<evidence type="ECO:0000256" key="2">
    <source>
        <dbReference type="ARBA" id="ARBA00023015"/>
    </source>
</evidence>
<dbReference type="PANTHER" id="PTHR30537:SF5">
    <property type="entry name" value="HTH-TYPE TRANSCRIPTIONAL ACTIVATOR TTDR-RELATED"/>
    <property type="match status" value="1"/>
</dbReference>
<evidence type="ECO:0000256" key="4">
    <source>
        <dbReference type="ARBA" id="ARBA00023163"/>
    </source>
</evidence>
<dbReference type="GO" id="GO:0003700">
    <property type="term" value="F:DNA-binding transcription factor activity"/>
    <property type="evidence" value="ECO:0007669"/>
    <property type="project" value="InterPro"/>
</dbReference>
<dbReference type="Pfam" id="PF03466">
    <property type="entry name" value="LysR_substrate"/>
    <property type="match status" value="1"/>
</dbReference>
<dbReference type="SUPFAM" id="SSF46785">
    <property type="entry name" value="Winged helix' DNA-binding domain"/>
    <property type="match status" value="1"/>
</dbReference>
<dbReference type="PROSITE" id="PS50931">
    <property type="entry name" value="HTH_LYSR"/>
    <property type="match status" value="1"/>
</dbReference>
<keyword evidence="4" id="KW-0804">Transcription</keyword>
<evidence type="ECO:0000256" key="5">
    <source>
        <dbReference type="SAM" id="MobiDB-lite"/>
    </source>
</evidence>
<dbReference type="Pfam" id="PF00126">
    <property type="entry name" value="HTH_1"/>
    <property type="match status" value="1"/>
</dbReference>
<dbReference type="EMBL" id="CP012672">
    <property type="protein sequence ID" value="AUX28410.1"/>
    <property type="molecule type" value="Genomic_DNA"/>
</dbReference>
<evidence type="ECO:0000313" key="8">
    <source>
        <dbReference type="Proteomes" id="UP000295497"/>
    </source>
</evidence>
<feature type="domain" description="HTH lysR-type" evidence="6">
    <location>
        <begin position="1"/>
        <end position="59"/>
    </location>
</feature>
<dbReference type="Gene3D" id="1.10.10.10">
    <property type="entry name" value="Winged helix-like DNA-binding domain superfamily/Winged helix DNA-binding domain"/>
    <property type="match status" value="1"/>
</dbReference>
<dbReference type="RefSeq" id="WP_129572767.1">
    <property type="nucleotide sequence ID" value="NZ_CP012672.1"/>
</dbReference>
<dbReference type="GO" id="GO:0006351">
    <property type="term" value="P:DNA-templated transcription"/>
    <property type="evidence" value="ECO:0007669"/>
    <property type="project" value="TreeGrafter"/>
</dbReference>